<dbReference type="NCBIfam" id="NF004044">
    <property type="entry name" value="PRK05561.1"/>
    <property type="match status" value="1"/>
</dbReference>
<dbReference type="SMART" id="SM00434">
    <property type="entry name" value="TOP4c"/>
    <property type="match status" value="1"/>
</dbReference>
<dbReference type="RefSeq" id="WP_010916800.1">
    <property type="nucleotide sequence ID" value="NC_002689.2"/>
</dbReference>
<dbReference type="HOGENOM" id="CLU_002977_4_1_2"/>
<dbReference type="InterPro" id="IPR013760">
    <property type="entry name" value="Topo_IIA-like_dom_sf"/>
</dbReference>
<dbReference type="NCBIfam" id="NF004043">
    <property type="entry name" value="PRK05560.1"/>
    <property type="match status" value="1"/>
</dbReference>
<dbReference type="PANTHER" id="PTHR43493:SF5">
    <property type="entry name" value="DNA GYRASE SUBUNIT A, CHLOROPLASTIC_MITOCHONDRIAL"/>
    <property type="match status" value="1"/>
</dbReference>
<dbReference type="Pfam" id="PF03989">
    <property type="entry name" value="DNA_gyraseA_C"/>
    <property type="match status" value="6"/>
</dbReference>
<gene>
    <name evidence="9" type="ORF">TVG0533545</name>
</gene>
<reference evidence="9 10" key="1">
    <citation type="journal article" date="1999" name="Proc. Jpn. Acad.">
        <title>Determination of the complete genomic DNA sequence of Thermoplasma volvanium GSS1.</title>
        <authorList>
            <person name="Kawashima T."/>
            <person name="Yamamoto Y."/>
            <person name="Aramaki H."/>
            <person name="Nunoshiba T."/>
            <person name="Kawamoto T."/>
            <person name="Watanabe K."/>
            <person name="Yamazaki M."/>
            <person name="Kanehori K."/>
            <person name="Amano N."/>
            <person name="Ohya Y."/>
            <person name="Makino K."/>
            <person name="Suzuki M."/>
        </authorList>
    </citation>
    <scope>NUCLEOTIDE SEQUENCE [LARGE SCALE GENOMIC DNA]</scope>
    <source>
        <strain evidence="10">ATCC 51530 / DSM 4299 / JCM 9571 / NBRC 15438 / GSS1</strain>
    </source>
</reference>
<keyword evidence="5" id="KW-0238">DNA-binding</keyword>
<comment type="catalytic activity">
    <reaction evidence="1">
        <text>ATP-dependent breakage, passage and rejoining of double-stranded DNA.</text>
        <dbReference type="EC" id="5.6.2.2"/>
    </reaction>
</comment>
<dbReference type="GO" id="GO:0005524">
    <property type="term" value="F:ATP binding"/>
    <property type="evidence" value="ECO:0007669"/>
    <property type="project" value="InterPro"/>
</dbReference>
<evidence type="ECO:0000256" key="5">
    <source>
        <dbReference type="ARBA" id="ARBA00023125"/>
    </source>
</evidence>
<name>Q97BB5_THEVO</name>
<dbReference type="KEGG" id="tvo:TVG0533545"/>
<evidence type="ECO:0000313" key="10">
    <source>
        <dbReference type="Proteomes" id="UP000001017"/>
    </source>
</evidence>
<dbReference type="NCBIfam" id="TIGR01063">
    <property type="entry name" value="gyrA"/>
    <property type="match status" value="1"/>
</dbReference>
<dbReference type="Gene3D" id="3.90.199.10">
    <property type="entry name" value="Topoisomerase II, domain 5"/>
    <property type="match status" value="1"/>
</dbReference>
<dbReference type="PhylomeDB" id="Q97BB5"/>
<evidence type="ECO:0000256" key="2">
    <source>
        <dbReference type="ARBA" id="ARBA00008263"/>
    </source>
</evidence>
<dbReference type="eggNOG" id="arCOG04367">
    <property type="taxonomic scope" value="Archaea"/>
</dbReference>
<dbReference type="InterPro" id="IPR006691">
    <property type="entry name" value="GyrA/parC_rep"/>
</dbReference>
<dbReference type="PROSITE" id="PS52040">
    <property type="entry name" value="TOPO_IIA"/>
    <property type="match status" value="1"/>
</dbReference>
<dbReference type="Proteomes" id="UP000001017">
    <property type="component" value="Chromosome"/>
</dbReference>
<reference evidence="9 10" key="2">
    <citation type="journal article" date="2000" name="Proc. Natl. Acad. Sci. U.S.A.">
        <title>Archaeal adaptation to higher temperatures revealed by genomic sequence of Thermoplasma volcanium.</title>
        <authorList>
            <person name="Kawashima T."/>
            <person name="Amano N."/>
            <person name="Koike H."/>
            <person name="Makino S."/>
            <person name="Higuchi S."/>
            <person name="Kawashima-Ohya Y."/>
            <person name="Watanabe K."/>
            <person name="Yamazaki M."/>
            <person name="Kanehori K."/>
            <person name="Kawamoto T."/>
            <person name="Nunoshiba T."/>
            <person name="Yamamoto Y."/>
            <person name="Aramaki H."/>
            <person name="Makino K."/>
            <person name="Suzuki M."/>
        </authorList>
    </citation>
    <scope>NUCLEOTIDE SEQUENCE [LARGE SCALE GENOMIC DNA]</scope>
    <source>
        <strain evidence="10">ATCC 51530 / DSM 4299 / JCM 9571 / NBRC 15438 / GSS1</strain>
    </source>
</reference>
<dbReference type="Pfam" id="PF00521">
    <property type="entry name" value="DNA_topoisoIV"/>
    <property type="match status" value="1"/>
</dbReference>
<dbReference type="CDD" id="cd00187">
    <property type="entry name" value="TOP4c"/>
    <property type="match status" value="1"/>
</dbReference>
<dbReference type="OrthoDB" id="371943at2157"/>
<dbReference type="Gene3D" id="3.30.1360.40">
    <property type="match status" value="1"/>
</dbReference>
<dbReference type="GO" id="GO:0006265">
    <property type="term" value="P:DNA topological change"/>
    <property type="evidence" value="ECO:0007669"/>
    <property type="project" value="InterPro"/>
</dbReference>
<evidence type="ECO:0000256" key="1">
    <source>
        <dbReference type="ARBA" id="ARBA00000185"/>
    </source>
</evidence>
<dbReference type="GO" id="GO:0003918">
    <property type="term" value="F:DNA topoisomerase type II (double strand cut, ATP-hydrolyzing) activity"/>
    <property type="evidence" value="ECO:0007669"/>
    <property type="project" value="UniProtKB-EC"/>
</dbReference>
<evidence type="ECO:0000256" key="3">
    <source>
        <dbReference type="ARBA" id="ARBA00012895"/>
    </source>
</evidence>
<dbReference type="Gene3D" id="1.10.268.10">
    <property type="entry name" value="Topoisomerase, domain 3"/>
    <property type="match status" value="1"/>
</dbReference>
<sequence length="792" mass="89039">MEKRPVEVEIKKSYLEYAMSVIVSRAIPDARDGLKPVQRRVLYAMRELNVTHDKPYKKCARIVGETMGKYHPHGDMAIYDALVRMAQDFSLRYPLVDGQGNFGSIDGDSPAAMRYTEARLTQFAEDMMEDIDEETVNFRLNFDGTLPEPEYLPSKVPNLLVNGSSGIAVGMATNMVPHNLSEISDAIKYELRNRSCSVDDLLKIVKGPDFPGGGIVFYSKDLIEAYRTGKGKVIVQGEVDTSEERRIIIKSLPYGVNKSVLVESIANLAKNGIIKDITDIKDESDRNGIRIVIRVRDEDLKPLVMNQLYEHTDLETTIGIINLVLVGNQPKLLNLKQLLDQFIDHRLDVILKRSRYRLEKKNERHDVLSGVLTAIDNIDRVVEIVRGSDDVQKASETLKKTFNLNDRQVKAILEMRLQRLVHMERESVVNELKSIEKEIADLKEIIESEQKRIEVLEGEIDEIKKRYGDKRRTKIKFKEIGERSTEDLIPNEESVIMLSYGGLVKRVPIDEYRSQRRGGKGVNTSMKISDTVKSIIHCFSHDTIYFFTSGGRVFKIKAYEIPKKSRTSLGVSAGAFLKLQQNERVTEVMKAPADRGEHLVLVTRNGFVKKTPADPVFDAKSSGLKIITLDGDDELVSASTIDTDTNMFVLSSKGKGSVFNTSEVRETGRSSMGVRSMRLGEEDYVVTAFVVKEGQDILSISEKGFGKRTNLSEFPVHHRGSGGVLVYRDTERTGKISQAIPVKEDDEVIIVSMNEKTIRIKASEIPETSRVTSGVKLIDLEDGDRIMAVAVF</sequence>
<dbReference type="Gene3D" id="2.120.10.90">
    <property type="entry name" value="DNA gyrase/topoisomerase IV, subunit A, C-terminal"/>
    <property type="match status" value="1"/>
</dbReference>
<protein>
    <recommendedName>
        <fullName evidence="3">DNA topoisomerase (ATP-hydrolyzing)</fullName>
        <ecNumber evidence="3">5.6.2.2</ecNumber>
    </recommendedName>
</protein>
<dbReference type="InterPro" id="IPR013757">
    <property type="entry name" value="Topo_IIA_A_a_sf"/>
</dbReference>
<evidence type="ECO:0000313" key="9">
    <source>
        <dbReference type="EMBL" id="BAB59684.1"/>
    </source>
</evidence>
<evidence type="ECO:0000256" key="6">
    <source>
        <dbReference type="ARBA" id="ARBA00023235"/>
    </source>
</evidence>
<dbReference type="InterPro" id="IPR002205">
    <property type="entry name" value="Topo_IIA_dom_A"/>
</dbReference>
<dbReference type="PaxDb" id="273116-14324757"/>
<evidence type="ECO:0000256" key="7">
    <source>
        <dbReference type="SAM" id="Coils"/>
    </source>
</evidence>
<comment type="similarity">
    <text evidence="2">Belongs to the type II topoisomerase GyrA/ParC subunit family.</text>
</comment>
<proteinExistence type="inferred from homology"/>
<dbReference type="GO" id="GO:0009330">
    <property type="term" value="C:DNA topoisomerase type II (double strand cut, ATP-hydrolyzing) complex"/>
    <property type="evidence" value="ECO:0007669"/>
    <property type="project" value="TreeGrafter"/>
</dbReference>
<keyword evidence="10" id="KW-1185">Reference proteome</keyword>
<dbReference type="SUPFAM" id="SSF56719">
    <property type="entry name" value="Type II DNA topoisomerase"/>
    <property type="match status" value="1"/>
</dbReference>
<accession>Q97BB5</accession>
<dbReference type="AlphaFoldDB" id="Q97BB5"/>
<dbReference type="PANTHER" id="PTHR43493">
    <property type="entry name" value="DNA GYRASE/TOPOISOMERASE SUBUNIT A"/>
    <property type="match status" value="1"/>
</dbReference>
<dbReference type="InterPro" id="IPR050220">
    <property type="entry name" value="Type_II_DNA_Topoisomerases"/>
</dbReference>
<dbReference type="EC" id="5.6.2.2" evidence="3"/>
<feature type="domain" description="Topo IIA-type catalytic" evidence="8">
    <location>
        <begin position="27"/>
        <end position="488"/>
    </location>
</feature>
<keyword evidence="7" id="KW-0175">Coiled coil</keyword>
<dbReference type="STRING" id="273116.gene:9381327"/>
<dbReference type="FunFam" id="3.90.199.10:FF:000001">
    <property type="entry name" value="DNA gyrase subunit A"/>
    <property type="match status" value="1"/>
</dbReference>
<evidence type="ECO:0000256" key="4">
    <source>
        <dbReference type="ARBA" id="ARBA00023029"/>
    </source>
</evidence>
<dbReference type="InterPro" id="IPR013758">
    <property type="entry name" value="Topo_IIA_A/C_ab"/>
</dbReference>
<keyword evidence="4" id="KW-0799">Topoisomerase</keyword>
<dbReference type="InterPro" id="IPR035516">
    <property type="entry name" value="Gyrase/topoIV_suA_C"/>
</dbReference>
<dbReference type="SUPFAM" id="SSF101904">
    <property type="entry name" value="GyrA/ParC C-terminal domain-like"/>
    <property type="match status" value="1"/>
</dbReference>
<feature type="coiled-coil region" evidence="7">
    <location>
        <begin position="425"/>
        <end position="473"/>
    </location>
</feature>
<keyword evidence="6" id="KW-0413">Isomerase</keyword>
<organism evidence="9 10">
    <name type="scientific">Thermoplasma volcanium (strain ATCC 51530 / DSM 4299 / JCM 9571 / NBRC 15438 / GSS1)</name>
    <dbReference type="NCBI Taxonomy" id="273116"/>
    <lineage>
        <taxon>Archaea</taxon>
        <taxon>Methanobacteriati</taxon>
        <taxon>Thermoplasmatota</taxon>
        <taxon>Thermoplasmata</taxon>
        <taxon>Thermoplasmatales</taxon>
        <taxon>Thermoplasmataceae</taxon>
        <taxon>Thermoplasma</taxon>
    </lineage>
</organism>
<dbReference type="EMBL" id="BA000011">
    <property type="protein sequence ID" value="BAB59684.1"/>
    <property type="molecule type" value="Genomic_DNA"/>
</dbReference>
<dbReference type="GO" id="GO:0003677">
    <property type="term" value="F:DNA binding"/>
    <property type="evidence" value="ECO:0007669"/>
    <property type="project" value="UniProtKB-KW"/>
</dbReference>
<dbReference type="GeneID" id="1441058"/>
<dbReference type="GO" id="GO:0005737">
    <property type="term" value="C:cytoplasm"/>
    <property type="evidence" value="ECO:0007669"/>
    <property type="project" value="TreeGrafter"/>
</dbReference>
<evidence type="ECO:0000259" key="8">
    <source>
        <dbReference type="PROSITE" id="PS52040"/>
    </source>
</evidence>
<dbReference type="FunFam" id="1.10.268.10:FF:000001">
    <property type="entry name" value="DNA gyrase subunit A"/>
    <property type="match status" value="1"/>
</dbReference>